<evidence type="ECO:0000313" key="2">
    <source>
        <dbReference type="EMBL" id="GLS22596.1"/>
    </source>
</evidence>
<keyword evidence="1" id="KW-0812">Transmembrane</keyword>
<accession>A0ABQ6CWI7</accession>
<reference evidence="3" key="1">
    <citation type="journal article" date="2019" name="Int. J. Syst. Evol. Microbiol.">
        <title>The Global Catalogue of Microorganisms (GCM) 10K type strain sequencing project: providing services to taxonomists for standard genome sequencing and annotation.</title>
        <authorList>
            <consortium name="The Broad Institute Genomics Platform"/>
            <consortium name="The Broad Institute Genome Sequencing Center for Infectious Disease"/>
            <person name="Wu L."/>
            <person name="Ma J."/>
        </authorList>
    </citation>
    <scope>NUCLEOTIDE SEQUENCE [LARGE SCALE GENOMIC DNA]</scope>
    <source>
        <strain evidence="3">NBRC 101365</strain>
    </source>
</reference>
<dbReference type="Proteomes" id="UP001156882">
    <property type="component" value="Unassembled WGS sequence"/>
</dbReference>
<evidence type="ECO:0000313" key="3">
    <source>
        <dbReference type="Proteomes" id="UP001156882"/>
    </source>
</evidence>
<keyword evidence="3" id="KW-1185">Reference proteome</keyword>
<keyword evidence="1" id="KW-1133">Transmembrane helix</keyword>
<dbReference type="EMBL" id="BSPC01000064">
    <property type="protein sequence ID" value="GLS22596.1"/>
    <property type="molecule type" value="Genomic_DNA"/>
</dbReference>
<keyword evidence="1" id="KW-0472">Membrane</keyword>
<feature type="transmembrane region" description="Helical" evidence="1">
    <location>
        <begin position="12"/>
        <end position="35"/>
    </location>
</feature>
<protein>
    <submittedName>
        <fullName evidence="2">Uncharacterized protein</fullName>
    </submittedName>
</protein>
<sequence length="159" mass="17641">MLEVTLQIDPTLLSTISALSGTIVGGGTSLVAAIYTQRYQDRLQRIAREVEKREAVYSDFVMHASNLLLNAYTRDEIVLGGEEPRLIGLINRMRLFAPAEVVGGAEKVLRVIVEISLKPSIELRQLAQEALSKSLDPDTLLVFSSTCRDDLDRVRRTTV</sequence>
<organism evidence="2 3">
    <name type="scientific">Labrys miyagiensis</name>
    <dbReference type="NCBI Taxonomy" id="346912"/>
    <lineage>
        <taxon>Bacteria</taxon>
        <taxon>Pseudomonadati</taxon>
        <taxon>Pseudomonadota</taxon>
        <taxon>Alphaproteobacteria</taxon>
        <taxon>Hyphomicrobiales</taxon>
        <taxon>Xanthobacteraceae</taxon>
        <taxon>Labrys</taxon>
    </lineage>
</organism>
<proteinExistence type="predicted"/>
<gene>
    <name evidence="2" type="ORF">GCM10007874_56160</name>
</gene>
<comment type="caution">
    <text evidence="2">The sequence shown here is derived from an EMBL/GenBank/DDBJ whole genome shotgun (WGS) entry which is preliminary data.</text>
</comment>
<name>A0ABQ6CWI7_9HYPH</name>
<dbReference type="RefSeq" id="WP_284315560.1">
    <property type="nucleotide sequence ID" value="NZ_BSPC01000064.1"/>
</dbReference>
<evidence type="ECO:0000256" key="1">
    <source>
        <dbReference type="SAM" id="Phobius"/>
    </source>
</evidence>